<evidence type="ECO:0000259" key="12">
    <source>
        <dbReference type="Pfam" id="PF02767"/>
    </source>
</evidence>
<keyword evidence="7 9" id="KW-0239">DNA-directed DNA polymerase</keyword>
<evidence type="ECO:0000259" key="11">
    <source>
        <dbReference type="Pfam" id="PF00712"/>
    </source>
</evidence>
<dbReference type="AlphaFoldDB" id="A0A1F5MZM0"/>
<organism evidence="14 15">
    <name type="scientific">Candidatus Daviesbacteria bacterium RIFOXYD1_FULL_41_10</name>
    <dbReference type="NCBI Taxonomy" id="1797801"/>
    <lineage>
        <taxon>Bacteria</taxon>
        <taxon>Candidatus Daviesiibacteriota</taxon>
    </lineage>
</organism>
<dbReference type="GO" id="GO:0006271">
    <property type="term" value="P:DNA strand elongation involved in DNA replication"/>
    <property type="evidence" value="ECO:0007669"/>
    <property type="project" value="TreeGrafter"/>
</dbReference>
<dbReference type="CDD" id="cd00140">
    <property type="entry name" value="beta_clamp"/>
    <property type="match status" value="1"/>
</dbReference>
<evidence type="ECO:0000256" key="4">
    <source>
        <dbReference type="ARBA" id="ARBA00022679"/>
    </source>
</evidence>
<evidence type="ECO:0000256" key="10">
    <source>
        <dbReference type="SAM" id="Coils"/>
    </source>
</evidence>
<evidence type="ECO:0000256" key="8">
    <source>
        <dbReference type="ARBA" id="ARBA00023125"/>
    </source>
</evidence>
<gene>
    <name evidence="14" type="ORF">A2617_01820</name>
</gene>
<keyword evidence="10" id="KW-0175">Coiled coil</keyword>
<evidence type="ECO:0000256" key="6">
    <source>
        <dbReference type="ARBA" id="ARBA00022705"/>
    </source>
</evidence>
<dbReference type="Pfam" id="PF02767">
    <property type="entry name" value="DNA_pol3_beta_2"/>
    <property type="match status" value="1"/>
</dbReference>
<feature type="domain" description="DNA polymerase III beta sliding clamp C-terminal" evidence="13">
    <location>
        <begin position="251"/>
        <end position="369"/>
    </location>
</feature>
<keyword evidence="8" id="KW-0238">DNA-binding</keyword>
<evidence type="ECO:0000256" key="2">
    <source>
        <dbReference type="ARBA" id="ARBA00010752"/>
    </source>
</evidence>
<feature type="domain" description="DNA polymerase III beta sliding clamp N-terminal" evidence="11">
    <location>
        <begin position="1"/>
        <end position="118"/>
    </location>
</feature>
<comment type="subcellular location">
    <subcellularLocation>
        <location evidence="1 9">Cytoplasm</location>
    </subcellularLocation>
</comment>
<evidence type="ECO:0000256" key="3">
    <source>
        <dbReference type="ARBA" id="ARBA00022490"/>
    </source>
</evidence>
<dbReference type="GO" id="GO:0003887">
    <property type="term" value="F:DNA-directed DNA polymerase activity"/>
    <property type="evidence" value="ECO:0007669"/>
    <property type="project" value="UniProtKB-UniRule"/>
</dbReference>
<dbReference type="GO" id="GO:0005737">
    <property type="term" value="C:cytoplasm"/>
    <property type="evidence" value="ECO:0007669"/>
    <property type="project" value="UniProtKB-SubCell"/>
</dbReference>
<feature type="domain" description="DNA polymerase III beta sliding clamp central" evidence="12">
    <location>
        <begin position="127"/>
        <end position="247"/>
    </location>
</feature>
<comment type="caution">
    <text evidence="14">The sequence shown here is derived from an EMBL/GenBank/DDBJ whole genome shotgun (WGS) entry which is preliminary data.</text>
</comment>
<dbReference type="InterPro" id="IPR022634">
    <property type="entry name" value="DNA_polIII_beta_N"/>
</dbReference>
<dbReference type="InterPro" id="IPR022637">
    <property type="entry name" value="DNA_polIII_beta_cen"/>
</dbReference>
<evidence type="ECO:0000256" key="1">
    <source>
        <dbReference type="ARBA" id="ARBA00004496"/>
    </source>
</evidence>
<evidence type="ECO:0000313" key="14">
    <source>
        <dbReference type="EMBL" id="OGE70801.1"/>
    </source>
</evidence>
<reference evidence="14 15" key="1">
    <citation type="journal article" date="2016" name="Nat. Commun.">
        <title>Thousands of microbial genomes shed light on interconnected biogeochemical processes in an aquifer system.</title>
        <authorList>
            <person name="Anantharaman K."/>
            <person name="Brown C.T."/>
            <person name="Hug L.A."/>
            <person name="Sharon I."/>
            <person name="Castelle C.J."/>
            <person name="Probst A.J."/>
            <person name="Thomas B.C."/>
            <person name="Singh A."/>
            <person name="Wilkins M.J."/>
            <person name="Karaoz U."/>
            <person name="Brodie E.L."/>
            <person name="Williams K.H."/>
            <person name="Hubbard S.S."/>
            <person name="Banfield J.F."/>
        </authorList>
    </citation>
    <scope>NUCLEOTIDE SEQUENCE [LARGE SCALE GENOMIC DNA]</scope>
</reference>
<dbReference type="InterPro" id="IPR022635">
    <property type="entry name" value="DNA_polIII_beta_C"/>
</dbReference>
<dbReference type="Pfam" id="PF02768">
    <property type="entry name" value="DNA_pol3_beta_3"/>
    <property type="match status" value="1"/>
</dbReference>
<keyword evidence="6 9" id="KW-0235">DNA replication</keyword>
<comment type="similarity">
    <text evidence="2 9">Belongs to the beta sliding clamp family.</text>
</comment>
<comment type="function">
    <text evidence="9">Confers DNA tethering and processivity to DNA polymerases and other proteins. Acts as a clamp, forming a ring around DNA (a reaction catalyzed by the clamp-loading complex) which diffuses in an ATP-independent manner freely and bidirectionally along dsDNA. Initially characterized for its ability to contact the catalytic subunit of DNA polymerase III (Pol III), a complex, multichain enzyme responsible for most of the replicative synthesis in bacteria; Pol III exhibits 3'-5' exonuclease proofreading activity. The beta chain is required for initiation of replication as well as for processivity of DNA replication.</text>
</comment>
<dbReference type="GO" id="GO:0009360">
    <property type="term" value="C:DNA polymerase III complex"/>
    <property type="evidence" value="ECO:0007669"/>
    <property type="project" value="InterPro"/>
</dbReference>
<evidence type="ECO:0000313" key="15">
    <source>
        <dbReference type="Proteomes" id="UP000177135"/>
    </source>
</evidence>
<dbReference type="SMART" id="SM00480">
    <property type="entry name" value="POL3Bc"/>
    <property type="match status" value="1"/>
</dbReference>
<sequence length="371" mass="40098">MKFSILQQDFFPSLSSVARSIGVRSTLPVLGNILISAEKGKLKLSATNLEIGVVKKISAEIIEEGEVTVPAKTLVEMVGNLTGEKLEFSSDGQNIEISTPTFSSTLNGISASEFPSIPLSGKEAVIIETEVLVKSLPKVTFAAAADDSRPILTGILLEIKGKKLQLVATDGYRLAHKLVPTGESALFRALVPRRTLEEVIRLILEEKNILGGEPDGVKIATSDDGNQMVFSFGTTQVSTRLIDGQFPAWEKIIPENFKARVIVDREEFLKAVKLASVLARSEANVVKLQNKKDKLILSSEAKELGSQKKEIEASAEGEELEIAFNTKFLQDVLTAATSGQVSIELSGNLSAAMFKPVGEEDLSYIIMPVNL</sequence>
<dbReference type="PIRSF" id="PIRSF000804">
    <property type="entry name" value="DNA_pol_III_b"/>
    <property type="match status" value="1"/>
</dbReference>
<accession>A0A1F5MZM0</accession>
<dbReference type="NCBIfam" id="TIGR00663">
    <property type="entry name" value="dnan"/>
    <property type="match status" value="1"/>
</dbReference>
<evidence type="ECO:0000256" key="7">
    <source>
        <dbReference type="ARBA" id="ARBA00022932"/>
    </source>
</evidence>
<dbReference type="PANTHER" id="PTHR30478:SF0">
    <property type="entry name" value="BETA SLIDING CLAMP"/>
    <property type="match status" value="1"/>
</dbReference>
<dbReference type="SUPFAM" id="SSF55979">
    <property type="entry name" value="DNA clamp"/>
    <property type="match status" value="3"/>
</dbReference>
<dbReference type="Pfam" id="PF00712">
    <property type="entry name" value="DNA_pol3_beta"/>
    <property type="match status" value="1"/>
</dbReference>
<keyword evidence="3 9" id="KW-0963">Cytoplasm</keyword>
<keyword evidence="5 9" id="KW-0548">Nucleotidyltransferase</keyword>
<dbReference type="Gene3D" id="3.10.150.10">
    <property type="entry name" value="DNA Polymerase III, subunit A, domain 2"/>
    <property type="match status" value="1"/>
</dbReference>
<dbReference type="EMBL" id="MFEC01000034">
    <property type="protein sequence ID" value="OGE70801.1"/>
    <property type="molecule type" value="Genomic_DNA"/>
</dbReference>
<dbReference type="InterPro" id="IPR001001">
    <property type="entry name" value="DNA_polIII_beta"/>
</dbReference>
<protein>
    <recommendedName>
        <fullName evidence="9">Beta sliding clamp</fullName>
    </recommendedName>
</protein>
<comment type="subunit">
    <text evidence="9">Forms a ring-shaped head-to-tail homodimer around DNA.</text>
</comment>
<keyword evidence="4 9" id="KW-0808">Transferase</keyword>
<dbReference type="InterPro" id="IPR046938">
    <property type="entry name" value="DNA_clamp_sf"/>
</dbReference>
<feature type="coiled-coil region" evidence="10">
    <location>
        <begin position="278"/>
        <end position="321"/>
    </location>
</feature>
<dbReference type="PANTHER" id="PTHR30478">
    <property type="entry name" value="DNA POLYMERASE III SUBUNIT BETA"/>
    <property type="match status" value="1"/>
</dbReference>
<proteinExistence type="inferred from homology"/>
<dbReference type="GO" id="GO:0008408">
    <property type="term" value="F:3'-5' exonuclease activity"/>
    <property type="evidence" value="ECO:0007669"/>
    <property type="project" value="InterPro"/>
</dbReference>
<evidence type="ECO:0000259" key="13">
    <source>
        <dbReference type="Pfam" id="PF02768"/>
    </source>
</evidence>
<evidence type="ECO:0000256" key="9">
    <source>
        <dbReference type="PIRNR" id="PIRNR000804"/>
    </source>
</evidence>
<name>A0A1F5MZM0_9BACT</name>
<dbReference type="GO" id="GO:0003677">
    <property type="term" value="F:DNA binding"/>
    <property type="evidence" value="ECO:0007669"/>
    <property type="project" value="UniProtKB-UniRule"/>
</dbReference>
<dbReference type="Gene3D" id="3.70.10.10">
    <property type="match status" value="1"/>
</dbReference>
<evidence type="ECO:0000256" key="5">
    <source>
        <dbReference type="ARBA" id="ARBA00022695"/>
    </source>
</evidence>
<dbReference type="Proteomes" id="UP000177135">
    <property type="component" value="Unassembled WGS sequence"/>
</dbReference>